<dbReference type="InterPro" id="IPR029149">
    <property type="entry name" value="Creatin/AminoP/Spt16_N"/>
</dbReference>
<organism evidence="3 4">
    <name type="scientific">Agromyces lapidis</name>
    <dbReference type="NCBI Taxonomy" id="279574"/>
    <lineage>
        <taxon>Bacteria</taxon>
        <taxon>Bacillati</taxon>
        <taxon>Actinomycetota</taxon>
        <taxon>Actinomycetes</taxon>
        <taxon>Micrococcales</taxon>
        <taxon>Microbacteriaceae</taxon>
        <taxon>Agromyces</taxon>
    </lineage>
</organism>
<proteinExistence type="predicted"/>
<dbReference type="Pfam" id="PF00557">
    <property type="entry name" value="Peptidase_M24"/>
    <property type="match status" value="1"/>
</dbReference>
<dbReference type="InterPro" id="IPR050659">
    <property type="entry name" value="Peptidase_M24B"/>
</dbReference>
<dbReference type="InterPro" id="IPR000994">
    <property type="entry name" value="Pept_M24"/>
</dbReference>
<dbReference type="Gene3D" id="3.90.230.10">
    <property type="entry name" value="Creatinase/methionine aminopeptidase superfamily"/>
    <property type="match status" value="1"/>
</dbReference>
<dbReference type="RefSeq" id="WP_170296214.1">
    <property type="nucleotide sequence ID" value="NZ_BAAANI010000004.1"/>
</dbReference>
<accession>A0ABV5SS61</accession>
<dbReference type="PANTHER" id="PTHR46112:SF2">
    <property type="entry name" value="XAA-PRO AMINOPEPTIDASE P-RELATED"/>
    <property type="match status" value="1"/>
</dbReference>
<reference evidence="3 4" key="1">
    <citation type="submission" date="2024-09" db="EMBL/GenBank/DDBJ databases">
        <authorList>
            <person name="Sun Q."/>
            <person name="Mori K."/>
        </authorList>
    </citation>
    <scope>NUCLEOTIDE SEQUENCE [LARGE SCALE GENOMIC DNA]</scope>
    <source>
        <strain evidence="3 4">JCM 14321</strain>
    </source>
</reference>
<dbReference type="Proteomes" id="UP001589667">
    <property type="component" value="Unassembled WGS sequence"/>
</dbReference>
<dbReference type="Gene3D" id="3.40.350.10">
    <property type="entry name" value="Creatinase/prolidase N-terminal domain"/>
    <property type="match status" value="1"/>
</dbReference>
<dbReference type="Pfam" id="PF01321">
    <property type="entry name" value="Creatinase_N"/>
    <property type="match status" value="1"/>
</dbReference>
<dbReference type="InterPro" id="IPR000587">
    <property type="entry name" value="Creatinase_N"/>
</dbReference>
<dbReference type="SUPFAM" id="SSF55920">
    <property type="entry name" value="Creatinase/aminopeptidase"/>
    <property type="match status" value="1"/>
</dbReference>
<dbReference type="EMBL" id="JBHMBL010000003">
    <property type="protein sequence ID" value="MFB9643185.1"/>
    <property type="molecule type" value="Genomic_DNA"/>
</dbReference>
<feature type="domain" description="Peptidase M24" evidence="1">
    <location>
        <begin position="179"/>
        <end position="368"/>
    </location>
</feature>
<keyword evidence="4" id="KW-1185">Reference proteome</keyword>
<dbReference type="CDD" id="cd01066">
    <property type="entry name" value="APP_MetAP"/>
    <property type="match status" value="1"/>
</dbReference>
<evidence type="ECO:0000259" key="1">
    <source>
        <dbReference type="Pfam" id="PF00557"/>
    </source>
</evidence>
<evidence type="ECO:0000313" key="4">
    <source>
        <dbReference type="Proteomes" id="UP001589667"/>
    </source>
</evidence>
<dbReference type="InterPro" id="IPR036005">
    <property type="entry name" value="Creatinase/aminopeptidase-like"/>
</dbReference>
<feature type="domain" description="Creatinase N-terminal" evidence="2">
    <location>
        <begin position="18"/>
        <end position="169"/>
    </location>
</feature>
<evidence type="ECO:0000313" key="3">
    <source>
        <dbReference type="EMBL" id="MFB9643185.1"/>
    </source>
</evidence>
<dbReference type="PANTHER" id="PTHR46112">
    <property type="entry name" value="AMINOPEPTIDASE"/>
    <property type="match status" value="1"/>
</dbReference>
<dbReference type="SUPFAM" id="SSF53092">
    <property type="entry name" value="Creatinase/prolidase N-terminal domain"/>
    <property type="match status" value="1"/>
</dbReference>
<evidence type="ECO:0000259" key="2">
    <source>
        <dbReference type="Pfam" id="PF01321"/>
    </source>
</evidence>
<gene>
    <name evidence="3" type="ORF">ACFFQV_12885</name>
</gene>
<protein>
    <submittedName>
        <fullName evidence="3">M24 family metallopeptidase</fullName>
    </submittedName>
</protein>
<name>A0ABV5SS61_9MICO</name>
<comment type="caution">
    <text evidence="3">The sequence shown here is derived from an EMBL/GenBank/DDBJ whole genome shotgun (WGS) entry which is preliminary data.</text>
</comment>
<sequence length="400" mass="43359">MTNDATELPFTRAEYDDRLRRLRRAMADTDVDVAIITAPDTMAWLTGYRSRWYRQHTSTSMPPAQCIVVHVEEGHPFIIDAGYHEELARTSTVLDDIRTLPTSSETHEASLDDYVSFLAEQLRPWAGSRVGLERWSCIPSPAVADVVDAMLEGIGCRVVDVTLPFRGIRRLKSPAELAKIELAQAACDAGIRAILAEATRDTTELEAWALYSLGMVRAGGEPAVLHETVAAGSSVSALHRLSGRTRLGSGPVVHPDMASAVDGYHARATRPLMFGGVSDESRRQIAIAAGSYEVVAEHGTVGASWRGLLTALRRYFVEAGVSPGAEGGVGGYELGLSVAPGDWVGEFAWAMDDERDDVIEAGLVTNFESWTSLILVDTVVFEASGPRFLSSLPRDVLEFA</sequence>